<evidence type="ECO:0000313" key="2">
    <source>
        <dbReference type="EMBL" id="RHZ84522.1"/>
    </source>
</evidence>
<keyword evidence="3" id="KW-1185">Reference proteome</keyword>
<feature type="region of interest" description="Disordered" evidence="1">
    <location>
        <begin position="79"/>
        <end position="118"/>
    </location>
</feature>
<feature type="compositionally biased region" description="Low complexity" evidence="1">
    <location>
        <begin position="108"/>
        <end position="118"/>
    </location>
</feature>
<dbReference type="Proteomes" id="UP000266861">
    <property type="component" value="Unassembled WGS sequence"/>
</dbReference>
<evidence type="ECO:0000256" key="1">
    <source>
        <dbReference type="SAM" id="MobiDB-lite"/>
    </source>
</evidence>
<comment type="caution">
    <text evidence="2">The sequence shown here is derived from an EMBL/GenBank/DDBJ whole genome shotgun (WGS) entry which is preliminary data.</text>
</comment>
<dbReference type="EMBL" id="PQFF01000076">
    <property type="protein sequence ID" value="RHZ84522.1"/>
    <property type="molecule type" value="Genomic_DNA"/>
</dbReference>
<accession>A0A397JBQ0</accession>
<proteinExistence type="predicted"/>
<dbReference type="OrthoDB" id="8954335at2759"/>
<sequence>MSHLKTIIPKNFKESEYGIIESDGAQICHFRLKRYHITDTIGIGDNRFTEMETLNRLANAVNAKPNQSTDERNRQLQERLNQFIGQQRQQHNYGQKYGQESSKRRNNSKSNLNYEKNI</sequence>
<organism evidence="2 3">
    <name type="scientific">Diversispora epigaea</name>
    <dbReference type="NCBI Taxonomy" id="1348612"/>
    <lineage>
        <taxon>Eukaryota</taxon>
        <taxon>Fungi</taxon>
        <taxon>Fungi incertae sedis</taxon>
        <taxon>Mucoromycota</taxon>
        <taxon>Glomeromycotina</taxon>
        <taxon>Glomeromycetes</taxon>
        <taxon>Diversisporales</taxon>
        <taxon>Diversisporaceae</taxon>
        <taxon>Diversispora</taxon>
    </lineage>
</organism>
<protein>
    <submittedName>
        <fullName evidence="2">Uncharacterized protein</fullName>
    </submittedName>
</protein>
<reference evidence="2 3" key="1">
    <citation type="submission" date="2018-08" db="EMBL/GenBank/DDBJ databases">
        <title>Genome and evolution of the arbuscular mycorrhizal fungus Diversispora epigaea (formerly Glomus versiforme) and its bacterial endosymbionts.</title>
        <authorList>
            <person name="Sun X."/>
            <person name="Fei Z."/>
            <person name="Harrison M."/>
        </authorList>
    </citation>
    <scope>NUCLEOTIDE SEQUENCE [LARGE SCALE GENOMIC DNA]</scope>
    <source>
        <strain evidence="2 3">IT104</strain>
    </source>
</reference>
<gene>
    <name evidence="2" type="ORF">Glove_80g27</name>
</gene>
<dbReference type="AlphaFoldDB" id="A0A397JBQ0"/>
<evidence type="ECO:0000313" key="3">
    <source>
        <dbReference type="Proteomes" id="UP000266861"/>
    </source>
</evidence>
<name>A0A397JBQ0_9GLOM</name>
<feature type="compositionally biased region" description="Polar residues" evidence="1">
    <location>
        <begin position="79"/>
        <end position="93"/>
    </location>
</feature>